<organism evidence="1">
    <name type="scientific">Staurocarteria crucifera</name>
    <dbReference type="NCBI Taxonomy" id="47781"/>
    <lineage>
        <taxon>Eukaryota</taxon>
        <taxon>Viridiplantae</taxon>
        <taxon>Chlorophyta</taxon>
        <taxon>core chlorophytes</taxon>
        <taxon>Chlorophyceae</taxon>
        <taxon>CS clade</taxon>
        <taxon>Chlamydomonadales</taxon>
        <taxon>Chlamydomonadaceae</taxon>
        <taxon>Staurocarteria</taxon>
    </lineage>
</organism>
<proteinExistence type="predicted"/>
<gene>
    <name evidence="1" type="primary">orf270</name>
</gene>
<accession>A0A0S2IC37</accession>
<name>A0A0S2IC37_9CHLO</name>
<keyword evidence="1" id="KW-0378">Hydrolase</keyword>
<dbReference type="EMBL" id="KT624886">
    <property type="protein sequence ID" value="ALO21126.1"/>
    <property type="molecule type" value="Genomic_DNA"/>
</dbReference>
<keyword evidence="1" id="KW-0934">Plastid</keyword>
<keyword evidence="1" id="KW-0540">Nuclease</keyword>
<reference evidence="1" key="1">
    <citation type="journal article" date="2015" name="BMC Evol. Biol.">
        <title>Chloroplast phylogenomic analysis of chlorophyte green algae identifies a novel lineage sister to the Sphaeropleales (Chlorophyceae).</title>
        <authorList>
            <person name="Lemieux C."/>
            <person name="Vincent A.T."/>
            <person name="Labarre A."/>
            <person name="Otis C."/>
            <person name="Turmel M."/>
        </authorList>
    </citation>
    <scope>NUCLEOTIDE SEQUENCE</scope>
</reference>
<keyword evidence="1" id="KW-0150">Chloroplast</keyword>
<dbReference type="GO" id="GO:0004519">
    <property type="term" value="F:endonuclease activity"/>
    <property type="evidence" value="ECO:0007669"/>
    <property type="project" value="UniProtKB-KW"/>
</dbReference>
<geneLocation type="chloroplast" evidence="1"/>
<protein>
    <submittedName>
        <fullName evidence="1">Putative HNH homing endonuclease</fullName>
    </submittedName>
</protein>
<sequence length="270" mass="32059">MIYRLSEKQKKEAEDRIRRLITQRGHIYRYGTYENKFSKLVVYCPKPTHNRQYHTTFDNYRRCKTGLECCGNEQKSKKLTGRIFSPETLTKMSESAKKRPLRGGQPRRWRETYDYRNWKFKVCQKWGKECAITGRKYGLEVHHLYSATKYTTLVYEQLNGILLSAELHSLFHRTCPNKFCTLNDFRQFLLGLINPEVMLPIRAKRIRKRTNLVFKLISSQAKGRKPLEGSETRVYDRNKVMQLHERLGKIDVELTKKLQQAKNKNSEDLS</sequence>
<evidence type="ECO:0000313" key="1">
    <source>
        <dbReference type="EMBL" id="ALO21126.1"/>
    </source>
</evidence>
<dbReference type="AlphaFoldDB" id="A0A0S2IC37"/>
<keyword evidence="1" id="KW-0255">Endonuclease</keyword>